<dbReference type="Gene3D" id="3.80.10.10">
    <property type="entry name" value="Ribonuclease Inhibitor"/>
    <property type="match status" value="1"/>
</dbReference>
<dbReference type="SUPFAM" id="SSF46785">
    <property type="entry name" value="Winged helix' DNA-binding domain"/>
    <property type="match status" value="1"/>
</dbReference>
<comment type="caution">
    <text evidence="7">The sequence shown here is derived from an EMBL/GenBank/DDBJ whole genome shotgun (WGS) entry which is preliminary data.</text>
</comment>
<dbReference type="STRING" id="106549.A0A540LYN2"/>
<dbReference type="InterPro" id="IPR035897">
    <property type="entry name" value="Toll_tir_struct_dom_sf"/>
</dbReference>
<dbReference type="PANTHER" id="PTHR11017">
    <property type="entry name" value="LEUCINE-RICH REPEAT-CONTAINING PROTEIN"/>
    <property type="match status" value="1"/>
</dbReference>
<dbReference type="PANTHER" id="PTHR11017:SF575">
    <property type="entry name" value="ADP-RIBOSYL CYCLASE_CYCLIC ADP-RIBOSE HYDROLASE"/>
    <property type="match status" value="1"/>
</dbReference>
<dbReference type="EMBL" id="VIEB01000413">
    <property type="protein sequence ID" value="TQD91603.1"/>
    <property type="molecule type" value="Genomic_DNA"/>
</dbReference>
<feature type="domain" description="TIR" evidence="6">
    <location>
        <begin position="9"/>
        <end position="174"/>
    </location>
</feature>
<dbReference type="SUPFAM" id="SSF52540">
    <property type="entry name" value="P-loop containing nucleoside triphosphate hydrolases"/>
    <property type="match status" value="1"/>
</dbReference>
<dbReference type="GO" id="GO:0007165">
    <property type="term" value="P:signal transduction"/>
    <property type="evidence" value="ECO:0007669"/>
    <property type="project" value="InterPro"/>
</dbReference>
<gene>
    <name evidence="7" type="ORF">C1H46_022786</name>
</gene>
<dbReference type="InterPro" id="IPR032675">
    <property type="entry name" value="LRR_dom_sf"/>
</dbReference>
<dbReference type="SUPFAM" id="SSF52200">
    <property type="entry name" value="Toll/Interleukin receptor TIR domain"/>
    <property type="match status" value="1"/>
</dbReference>
<dbReference type="PROSITE" id="PS50104">
    <property type="entry name" value="TIR"/>
    <property type="match status" value="1"/>
</dbReference>
<feature type="compositionally biased region" description="Basic and acidic residues" evidence="5">
    <location>
        <begin position="876"/>
        <end position="904"/>
    </location>
</feature>
<evidence type="ECO:0000313" key="7">
    <source>
        <dbReference type="EMBL" id="TQD91603.1"/>
    </source>
</evidence>
<keyword evidence="8" id="KW-1185">Reference proteome</keyword>
<evidence type="ECO:0000313" key="8">
    <source>
        <dbReference type="Proteomes" id="UP000315295"/>
    </source>
</evidence>
<dbReference type="SMART" id="SM00255">
    <property type="entry name" value="TIR"/>
    <property type="match status" value="1"/>
</dbReference>
<dbReference type="InterPro" id="IPR002182">
    <property type="entry name" value="NB-ARC"/>
</dbReference>
<keyword evidence="3" id="KW-0611">Plant defense</keyword>
<evidence type="ECO:0000256" key="4">
    <source>
        <dbReference type="ARBA" id="ARBA00023027"/>
    </source>
</evidence>
<proteinExistence type="predicted"/>
<evidence type="ECO:0000256" key="1">
    <source>
        <dbReference type="ARBA" id="ARBA00022614"/>
    </source>
</evidence>
<dbReference type="InterPro" id="IPR036390">
    <property type="entry name" value="WH_DNA-bd_sf"/>
</dbReference>
<dbReference type="InterPro" id="IPR027417">
    <property type="entry name" value="P-loop_NTPase"/>
</dbReference>
<dbReference type="Gene3D" id="3.40.50.10140">
    <property type="entry name" value="Toll/interleukin-1 receptor homology (TIR) domain"/>
    <property type="match status" value="1"/>
</dbReference>
<dbReference type="Gene3D" id="3.40.50.300">
    <property type="entry name" value="P-loop containing nucleotide triphosphate hydrolases"/>
    <property type="match status" value="1"/>
</dbReference>
<dbReference type="Gene3D" id="1.10.8.430">
    <property type="entry name" value="Helical domain of apoptotic protease-activating factors"/>
    <property type="match status" value="1"/>
</dbReference>
<dbReference type="Pfam" id="PF23282">
    <property type="entry name" value="WHD_ROQ1"/>
    <property type="match status" value="1"/>
</dbReference>
<organism evidence="7 8">
    <name type="scientific">Malus baccata</name>
    <name type="common">Siberian crab apple</name>
    <name type="synonym">Pyrus baccata</name>
    <dbReference type="NCBI Taxonomy" id="106549"/>
    <lineage>
        <taxon>Eukaryota</taxon>
        <taxon>Viridiplantae</taxon>
        <taxon>Streptophyta</taxon>
        <taxon>Embryophyta</taxon>
        <taxon>Tracheophyta</taxon>
        <taxon>Spermatophyta</taxon>
        <taxon>Magnoliopsida</taxon>
        <taxon>eudicotyledons</taxon>
        <taxon>Gunneridae</taxon>
        <taxon>Pentapetalae</taxon>
        <taxon>rosids</taxon>
        <taxon>fabids</taxon>
        <taxon>Rosales</taxon>
        <taxon>Rosaceae</taxon>
        <taxon>Amygdaloideae</taxon>
        <taxon>Maleae</taxon>
        <taxon>Malus</taxon>
    </lineage>
</organism>
<dbReference type="InterPro" id="IPR044974">
    <property type="entry name" value="Disease_R_plants"/>
</dbReference>
<dbReference type="Pfam" id="PF01582">
    <property type="entry name" value="TIR"/>
    <property type="match status" value="1"/>
</dbReference>
<dbReference type="SUPFAM" id="SSF52058">
    <property type="entry name" value="L domain-like"/>
    <property type="match status" value="1"/>
</dbReference>
<dbReference type="GO" id="GO:0006952">
    <property type="term" value="P:defense response"/>
    <property type="evidence" value="ECO:0007669"/>
    <property type="project" value="UniProtKB-KW"/>
</dbReference>
<dbReference type="PRINTS" id="PR00364">
    <property type="entry name" value="DISEASERSIST"/>
</dbReference>
<keyword evidence="2" id="KW-0677">Repeat</keyword>
<protein>
    <recommendedName>
        <fullName evidence="6">TIR domain-containing protein</fullName>
    </recommendedName>
</protein>
<dbReference type="Proteomes" id="UP000315295">
    <property type="component" value="Unassembled WGS sequence"/>
</dbReference>
<dbReference type="InterPro" id="IPR058192">
    <property type="entry name" value="WHD_ROQ1-like"/>
</dbReference>
<evidence type="ECO:0000256" key="2">
    <source>
        <dbReference type="ARBA" id="ARBA00022737"/>
    </source>
</evidence>
<dbReference type="Pfam" id="PF00931">
    <property type="entry name" value="NB-ARC"/>
    <property type="match status" value="1"/>
</dbReference>
<evidence type="ECO:0000256" key="3">
    <source>
        <dbReference type="ARBA" id="ARBA00022821"/>
    </source>
</evidence>
<dbReference type="InterPro" id="IPR000157">
    <property type="entry name" value="TIR_dom"/>
</dbReference>
<dbReference type="GO" id="GO:0043531">
    <property type="term" value="F:ADP binding"/>
    <property type="evidence" value="ECO:0007669"/>
    <property type="project" value="InterPro"/>
</dbReference>
<keyword evidence="4" id="KW-0520">NAD</keyword>
<keyword evidence="1" id="KW-0433">Leucine-rich repeat</keyword>
<accession>A0A540LYN2</accession>
<dbReference type="InterPro" id="IPR003593">
    <property type="entry name" value="AAA+_ATPase"/>
</dbReference>
<evidence type="ECO:0000259" key="6">
    <source>
        <dbReference type="PROSITE" id="PS50104"/>
    </source>
</evidence>
<evidence type="ECO:0000256" key="5">
    <source>
        <dbReference type="SAM" id="MobiDB-lite"/>
    </source>
</evidence>
<dbReference type="AlphaFoldDB" id="A0A540LYN2"/>
<dbReference type="InterPro" id="IPR042197">
    <property type="entry name" value="Apaf_helical"/>
</dbReference>
<dbReference type="FunFam" id="3.40.50.10140:FF:000007">
    <property type="entry name" value="Disease resistance protein (TIR-NBS-LRR class)"/>
    <property type="match status" value="1"/>
</dbReference>
<feature type="region of interest" description="Disordered" evidence="5">
    <location>
        <begin position="876"/>
        <end position="992"/>
    </location>
</feature>
<reference evidence="7 8" key="1">
    <citation type="journal article" date="2019" name="G3 (Bethesda)">
        <title>Sequencing of a Wild Apple (Malus baccata) Genome Unravels the Differences Between Cultivated and Wild Apple Species Regarding Disease Resistance and Cold Tolerance.</title>
        <authorList>
            <person name="Chen X."/>
        </authorList>
    </citation>
    <scope>NUCLEOTIDE SEQUENCE [LARGE SCALE GENOMIC DNA]</scope>
    <source>
        <strain evidence="8">cv. Shandingzi</strain>
        <tissue evidence="7">Leaves</tissue>
    </source>
</reference>
<dbReference type="SMART" id="SM00382">
    <property type="entry name" value="AAA"/>
    <property type="match status" value="1"/>
</dbReference>
<sequence length="1013" mass="113418">MASSSSKCGKYDVFLSFKGETRKNFTDHLACTLKTHGFKVFLDENELTRGELITPELEQAIKDSRLAAIIFSRGYAVSRWCLGELVEILACRRTMGLMVLPIFYDIDPTDVRHQTGYFEEAFQRHQVRFPAERVQIWRNTLDAAAELAGEAFDVATGYEGRFVQQIVEEIARKLKNTYLTVAPNPVGIDSRVQDISKYVDDGGPDDVRIIGIWGMGGLGKTTVAKDIFNKYQDKFAGKSFLADVREEKLVDSQNTLLDDVLRLRNIKVSRVDEGTEDIKRRLGNLRVLVIVDGVDSVNQLEALAITRDSFGPGSRIIITTRDKRLLQLLKADKICHLPAMNNKEALELLSWHAFSKNCPNNEYLQVSIEVVDYCGGLPLALRVLGTHLFERSTSVWESALKKWKESQPYSDIHQNLKISYDGIKDDNVMSMFLDISCFFIGMNKDYVMKILNRHDSDTMRLQEQCLVAVDTEGNLMMHGLIRDTGREIVREKSPDIPGKRCRLWDHKDVIHVLKTRTGKEKIQGLTLDLSGLQKPSFSTEAFGKMHGLRLLKLKGVKFTGHYEDLSKHLSKKLSWLCWPEFPMERIPSDFDGTNLVVIDLSHSNIVWEDSVSLEKLKILNLGYCNSLERSPDFSKIPNLERLILEYCKNLQAIPTLPTNLEILEADECIALQEMPNFSKMSRMRELHLNHSPKLTEISGLHKSLNSMTRIHMEGCTNLTAEFRKKILQGWTSCGYGGIFLNGNYFPEWFKYVGKDEVCFVVTESFGSNFNGLTLCCVYSSNKQPADCPLAISVRNKTQRTALLARITYASVPTFCDYEGHYLWQGQLSNDMLCWQKGDQVKIFVGPARRGDNSARVKKIAVDLVWDKFMKENMDDSHPGLYDLKPHEDCSSGDNDEARTSHDASDENLPSKILGFDCTGSGDDEAGASNDLSDGDDEAGAKAGAKAGASNDLSDGDDEAGAKAGASNDLSDGDDEAGAKAGASNDLSDENQTPKRGLAYFCAKLLPSCGKKTR</sequence>
<name>A0A540LYN2_MALBA</name>